<dbReference type="InterPro" id="IPR005467">
    <property type="entry name" value="His_kinase_dom"/>
</dbReference>
<dbReference type="Pfam" id="PF00072">
    <property type="entry name" value="Response_reg"/>
    <property type="match status" value="1"/>
</dbReference>
<evidence type="ECO:0000256" key="2">
    <source>
        <dbReference type="ARBA" id="ARBA00012438"/>
    </source>
</evidence>
<accession>A0A4Z0M9L9</accession>
<keyword evidence="3 5" id="KW-0597">Phosphoprotein</keyword>
<feature type="coiled-coil region" evidence="6">
    <location>
        <begin position="151"/>
        <end position="203"/>
    </location>
</feature>
<dbReference type="OrthoDB" id="6187449at2"/>
<feature type="domain" description="Response regulatory" evidence="9">
    <location>
        <begin position="460"/>
        <end position="576"/>
    </location>
</feature>
<dbReference type="NCBIfam" id="TIGR00229">
    <property type="entry name" value="sensory_box"/>
    <property type="match status" value="1"/>
</dbReference>
<evidence type="ECO:0000313" key="10">
    <source>
        <dbReference type="EMBL" id="TGD76219.1"/>
    </source>
</evidence>
<keyword evidence="4" id="KW-0902">Two-component regulatory system</keyword>
<dbReference type="Gene3D" id="1.10.287.130">
    <property type="match status" value="1"/>
</dbReference>
<dbReference type="SMART" id="SM00388">
    <property type="entry name" value="HisKA"/>
    <property type="match status" value="1"/>
</dbReference>
<dbReference type="Pfam" id="PF13426">
    <property type="entry name" value="PAS_9"/>
    <property type="match status" value="1"/>
</dbReference>
<evidence type="ECO:0000259" key="8">
    <source>
        <dbReference type="PROSITE" id="PS50109"/>
    </source>
</evidence>
<dbReference type="SUPFAM" id="SSF55874">
    <property type="entry name" value="ATPase domain of HSP90 chaperone/DNA topoisomerase II/histidine kinase"/>
    <property type="match status" value="1"/>
</dbReference>
<dbReference type="GO" id="GO:0000155">
    <property type="term" value="F:phosphorelay sensor kinase activity"/>
    <property type="evidence" value="ECO:0007669"/>
    <property type="project" value="InterPro"/>
</dbReference>
<keyword evidence="11" id="KW-1185">Reference proteome</keyword>
<dbReference type="CDD" id="cd00130">
    <property type="entry name" value="PAS"/>
    <property type="match status" value="1"/>
</dbReference>
<evidence type="ECO:0000313" key="11">
    <source>
        <dbReference type="Proteomes" id="UP000298050"/>
    </source>
</evidence>
<dbReference type="InterPro" id="IPR003594">
    <property type="entry name" value="HATPase_dom"/>
</dbReference>
<dbReference type="PRINTS" id="PR00344">
    <property type="entry name" value="BCTRLSENSOR"/>
</dbReference>
<dbReference type="CDD" id="cd00082">
    <property type="entry name" value="HisKA"/>
    <property type="match status" value="1"/>
</dbReference>
<dbReference type="InterPro" id="IPR000014">
    <property type="entry name" value="PAS"/>
</dbReference>
<dbReference type="SUPFAM" id="SSF47384">
    <property type="entry name" value="Homodimeric domain of signal transducing histidine kinase"/>
    <property type="match status" value="1"/>
</dbReference>
<reference evidence="10 11" key="1">
    <citation type="submission" date="2019-04" db="EMBL/GenBank/DDBJ databases">
        <title>Taxonomy of novel Haliea sp. from mangrove soil of West Coast of India.</title>
        <authorList>
            <person name="Verma A."/>
            <person name="Kumar P."/>
            <person name="Krishnamurthi S."/>
        </authorList>
    </citation>
    <scope>NUCLEOTIDE SEQUENCE [LARGE SCALE GENOMIC DNA]</scope>
    <source>
        <strain evidence="10 11">SAOS-164</strain>
    </source>
</reference>
<dbReference type="Pfam" id="PF00512">
    <property type="entry name" value="HisKA"/>
    <property type="match status" value="1"/>
</dbReference>
<feature type="domain" description="Histidine kinase" evidence="8">
    <location>
        <begin position="213"/>
        <end position="434"/>
    </location>
</feature>
<dbReference type="Gene3D" id="3.30.450.20">
    <property type="entry name" value="PAS domain"/>
    <property type="match status" value="1"/>
</dbReference>
<feature type="region of interest" description="Disordered" evidence="7">
    <location>
        <begin position="1"/>
        <end position="27"/>
    </location>
</feature>
<dbReference type="Proteomes" id="UP000298050">
    <property type="component" value="Unassembled WGS sequence"/>
</dbReference>
<dbReference type="SMART" id="SM00387">
    <property type="entry name" value="HATPase_c"/>
    <property type="match status" value="1"/>
</dbReference>
<comment type="caution">
    <text evidence="10">The sequence shown here is derived from an EMBL/GenBank/DDBJ whole genome shotgun (WGS) entry which is preliminary data.</text>
</comment>
<evidence type="ECO:0000256" key="7">
    <source>
        <dbReference type="SAM" id="MobiDB-lite"/>
    </source>
</evidence>
<dbReference type="EMBL" id="SRLE01000001">
    <property type="protein sequence ID" value="TGD76219.1"/>
    <property type="molecule type" value="Genomic_DNA"/>
</dbReference>
<dbReference type="SUPFAM" id="SSF52172">
    <property type="entry name" value="CheY-like"/>
    <property type="match status" value="1"/>
</dbReference>
<dbReference type="InterPro" id="IPR036890">
    <property type="entry name" value="HATPase_C_sf"/>
</dbReference>
<comment type="catalytic activity">
    <reaction evidence="1">
        <text>ATP + protein L-histidine = ADP + protein N-phospho-L-histidine.</text>
        <dbReference type="EC" id="2.7.13.3"/>
    </reaction>
</comment>
<dbReference type="CDD" id="cd16922">
    <property type="entry name" value="HATPase_EvgS-ArcB-TorS-like"/>
    <property type="match status" value="1"/>
</dbReference>
<dbReference type="AlphaFoldDB" id="A0A4Z0M9L9"/>
<evidence type="ECO:0000259" key="9">
    <source>
        <dbReference type="PROSITE" id="PS50110"/>
    </source>
</evidence>
<dbReference type="SUPFAM" id="SSF55785">
    <property type="entry name" value="PYP-like sensor domain (PAS domain)"/>
    <property type="match status" value="1"/>
</dbReference>
<evidence type="ECO:0000256" key="5">
    <source>
        <dbReference type="PROSITE-ProRule" id="PRU00169"/>
    </source>
</evidence>
<protein>
    <recommendedName>
        <fullName evidence="2">histidine kinase</fullName>
        <ecNumber evidence="2">2.7.13.3</ecNumber>
    </recommendedName>
</protein>
<sequence length="585" mass="65111">MKTGREPPTARGGTPNSGGVAAHPGSVKETVHRRAPAVFSNLELCQLSVEMAADEVFWMRPDSTIAYVNQSACDKLRYTREELIGMHVWDWDPLFDPKVWDGFLAEIRSKGSIFFGTHHRTKDGKVFPVEIKGHHFELDGEEYIFAYVSDISEQKEKQDALKRYRENLETLVHERTLALEKEKEKAEEVARELEQSRQEAVGLARVKAQFLANMSHEIRTPMNGVMGMANALLQTGLSTEQLEQVQAILDCTQSLKSIIDDVLDLSKIESGKLSVEAISVDLWDCLAQVKNATGQMAVDKGLALEFPPRPPQVQPYLGDPHRIQQILINLVGNAIKFTEHGGVYVDVRFTPLDATTDNVEISVRDTGIGIDPDMHETLFERFTQSDSSTTRRFGGSGLGLSICKQLVKLMHGEIGVRSDVDTGAEFWFRLPLARDTACALNKAEPEPITRFRDYSFAGARVLLVEDNDVNQKVATVALRHVDVLADVAANGLEAVQMCSAGTYDLVLMDCHMPVLDGYAAAQQIRALPGWETVPIVALTANAMADERYRCENAGMTDFMSKPFDFKDLAALLLHHLPQFARRRAE</sequence>
<dbReference type="PROSITE" id="PS50110">
    <property type="entry name" value="RESPONSE_REGULATORY"/>
    <property type="match status" value="1"/>
</dbReference>
<dbReference type="PROSITE" id="PS50109">
    <property type="entry name" value="HIS_KIN"/>
    <property type="match status" value="1"/>
</dbReference>
<dbReference type="Pfam" id="PF02518">
    <property type="entry name" value="HATPase_c"/>
    <property type="match status" value="1"/>
</dbReference>
<dbReference type="InterPro" id="IPR001789">
    <property type="entry name" value="Sig_transdc_resp-reg_receiver"/>
</dbReference>
<dbReference type="Gene3D" id="3.40.50.2300">
    <property type="match status" value="1"/>
</dbReference>
<gene>
    <name evidence="10" type="ORF">E4634_01350</name>
</gene>
<evidence type="ECO:0000256" key="1">
    <source>
        <dbReference type="ARBA" id="ARBA00000085"/>
    </source>
</evidence>
<proteinExistence type="predicted"/>
<dbReference type="InterPro" id="IPR004358">
    <property type="entry name" value="Sig_transdc_His_kin-like_C"/>
</dbReference>
<dbReference type="SMART" id="SM00448">
    <property type="entry name" value="REC"/>
    <property type="match status" value="1"/>
</dbReference>
<organism evidence="10 11">
    <name type="scientific">Mangrovimicrobium sediminis</name>
    <dbReference type="NCBI Taxonomy" id="2562682"/>
    <lineage>
        <taxon>Bacteria</taxon>
        <taxon>Pseudomonadati</taxon>
        <taxon>Pseudomonadota</taxon>
        <taxon>Gammaproteobacteria</taxon>
        <taxon>Cellvibrionales</taxon>
        <taxon>Halieaceae</taxon>
        <taxon>Mangrovimicrobium</taxon>
    </lineage>
</organism>
<dbReference type="InterPro" id="IPR036097">
    <property type="entry name" value="HisK_dim/P_sf"/>
</dbReference>
<dbReference type="EC" id="2.7.13.3" evidence="2"/>
<keyword evidence="6" id="KW-0175">Coiled coil</keyword>
<evidence type="ECO:0000256" key="4">
    <source>
        <dbReference type="ARBA" id="ARBA00023012"/>
    </source>
</evidence>
<dbReference type="CDD" id="cd17546">
    <property type="entry name" value="REC_hyHK_CKI1_RcsC-like"/>
    <property type="match status" value="1"/>
</dbReference>
<dbReference type="PANTHER" id="PTHR45339:SF1">
    <property type="entry name" value="HYBRID SIGNAL TRANSDUCTION HISTIDINE KINASE J"/>
    <property type="match status" value="1"/>
</dbReference>
<name>A0A4Z0M9L9_9GAMM</name>
<dbReference type="FunFam" id="3.30.565.10:FF:000010">
    <property type="entry name" value="Sensor histidine kinase RcsC"/>
    <property type="match status" value="1"/>
</dbReference>
<dbReference type="InterPro" id="IPR003661">
    <property type="entry name" value="HisK_dim/P_dom"/>
</dbReference>
<evidence type="ECO:0000256" key="6">
    <source>
        <dbReference type="SAM" id="Coils"/>
    </source>
</evidence>
<feature type="modified residue" description="4-aspartylphosphate" evidence="5">
    <location>
        <position position="509"/>
    </location>
</feature>
<dbReference type="InterPro" id="IPR035965">
    <property type="entry name" value="PAS-like_dom_sf"/>
</dbReference>
<dbReference type="Gene3D" id="3.30.565.10">
    <property type="entry name" value="Histidine kinase-like ATPase, C-terminal domain"/>
    <property type="match status" value="1"/>
</dbReference>
<dbReference type="InterPro" id="IPR011006">
    <property type="entry name" value="CheY-like_superfamily"/>
</dbReference>
<evidence type="ECO:0000256" key="3">
    <source>
        <dbReference type="ARBA" id="ARBA00022553"/>
    </source>
</evidence>
<dbReference type="PANTHER" id="PTHR45339">
    <property type="entry name" value="HYBRID SIGNAL TRANSDUCTION HISTIDINE KINASE J"/>
    <property type="match status" value="1"/>
</dbReference>